<dbReference type="PRINTS" id="PR00069">
    <property type="entry name" value="ALDKETRDTASE"/>
</dbReference>
<dbReference type="SUPFAM" id="SSF51430">
    <property type="entry name" value="NAD(P)-linked oxidoreductase"/>
    <property type="match status" value="1"/>
</dbReference>
<proteinExistence type="predicted"/>
<name>A0ABR2ZFT5_9AGAR</name>
<dbReference type="PANTHER" id="PTHR11732">
    <property type="entry name" value="ALDO/KETO REDUCTASE"/>
    <property type="match status" value="1"/>
</dbReference>
<dbReference type="InterPro" id="IPR020471">
    <property type="entry name" value="AKR"/>
</dbReference>
<evidence type="ECO:0000313" key="3">
    <source>
        <dbReference type="Proteomes" id="UP001437256"/>
    </source>
</evidence>
<dbReference type="Proteomes" id="UP001437256">
    <property type="component" value="Unassembled WGS sequence"/>
</dbReference>
<reference evidence="2 3" key="1">
    <citation type="submission" date="2024-05" db="EMBL/GenBank/DDBJ databases">
        <title>A draft genome resource for the thread blight pathogen Marasmius tenuissimus strain MS-2.</title>
        <authorList>
            <person name="Yulfo-Soto G.E."/>
            <person name="Baruah I.K."/>
            <person name="Amoako-Attah I."/>
            <person name="Bukari Y."/>
            <person name="Meinhardt L.W."/>
            <person name="Bailey B.A."/>
            <person name="Cohen S.P."/>
        </authorList>
    </citation>
    <scope>NUCLEOTIDE SEQUENCE [LARGE SCALE GENOMIC DNA]</scope>
    <source>
        <strain evidence="2 3">MS-2</strain>
    </source>
</reference>
<dbReference type="PROSITE" id="PS00063">
    <property type="entry name" value="ALDOKETO_REDUCTASE_3"/>
    <property type="match status" value="1"/>
</dbReference>
<dbReference type="EMBL" id="JBBXMP010000191">
    <property type="protein sequence ID" value="KAL0060112.1"/>
    <property type="molecule type" value="Genomic_DNA"/>
</dbReference>
<gene>
    <name evidence="2" type="ORF">AAF712_013084</name>
</gene>
<comment type="caution">
    <text evidence="2">The sequence shown here is derived from an EMBL/GenBank/DDBJ whole genome shotgun (WGS) entry which is preliminary data.</text>
</comment>
<organism evidence="2 3">
    <name type="scientific">Marasmius tenuissimus</name>
    <dbReference type="NCBI Taxonomy" id="585030"/>
    <lineage>
        <taxon>Eukaryota</taxon>
        <taxon>Fungi</taxon>
        <taxon>Dikarya</taxon>
        <taxon>Basidiomycota</taxon>
        <taxon>Agaricomycotina</taxon>
        <taxon>Agaricomycetes</taxon>
        <taxon>Agaricomycetidae</taxon>
        <taxon>Agaricales</taxon>
        <taxon>Marasmiineae</taxon>
        <taxon>Marasmiaceae</taxon>
        <taxon>Marasmius</taxon>
    </lineage>
</organism>
<dbReference type="InterPro" id="IPR036812">
    <property type="entry name" value="NAD(P)_OxRdtase_dom_sf"/>
</dbReference>
<evidence type="ECO:0000259" key="1">
    <source>
        <dbReference type="Pfam" id="PF00248"/>
    </source>
</evidence>
<dbReference type="PROSITE" id="PS00062">
    <property type="entry name" value="ALDOKETO_REDUCTASE_2"/>
    <property type="match status" value="1"/>
</dbReference>
<protein>
    <recommendedName>
        <fullName evidence="1">NADP-dependent oxidoreductase domain-containing protein</fullName>
    </recommendedName>
</protein>
<sequence>MTIEDDSTWCISLKCLNTKRMRSLPKNPDGTLKTVDYPTFVEIWAEMEDILREGKAKSIGVSNFSIKNLEILLKHAKVVPANNQVENHPYLQQNDLRKYCKEKGIALSAYTPSGYDTVRNDPVIVELAKKYSVSSNQIIIAWHLARGMVVVPKSTNEERQKENVNLPTLAEEDVEKINALDRGERLCNKADDKGYCWGWTMEQLGW</sequence>
<dbReference type="InterPro" id="IPR023210">
    <property type="entry name" value="NADP_OxRdtase_dom"/>
</dbReference>
<evidence type="ECO:0000313" key="2">
    <source>
        <dbReference type="EMBL" id="KAL0060112.1"/>
    </source>
</evidence>
<dbReference type="InterPro" id="IPR018170">
    <property type="entry name" value="Aldo/ket_reductase_CS"/>
</dbReference>
<dbReference type="Gene3D" id="3.20.20.100">
    <property type="entry name" value="NADP-dependent oxidoreductase domain"/>
    <property type="match status" value="1"/>
</dbReference>
<dbReference type="CDD" id="cd19071">
    <property type="entry name" value="AKR_AKR1-5-like"/>
    <property type="match status" value="1"/>
</dbReference>
<keyword evidence="3" id="KW-1185">Reference proteome</keyword>
<dbReference type="Pfam" id="PF00248">
    <property type="entry name" value="Aldo_ket_red"/>
    <property type="match status" value="1"/>
</dbReference>
<feature type="domain" description="NADP-dependent oxidoreductase" evidence="1">
    <location>
        <begin position="40"/>
        <end position="181"/>
    </location>
</feature>
<accession>A0ABR2ZFT5</accession>